<sequence length="106" mass="11633">MTAARPLPCGRTAARPGVPSTPGSLRLRDRAKEEAAARAATERDRYVRRDDAPVVLDGRAVMEVLGIPSSPLVGTAIRHLQEVHLERGSLTADEAATELRRWARRR</sequence>
<proteinExistence type="predicted"/>
<gene>
    <name evidence="2" type="ORF">H4W80_000949</name>
</gene>
<evidence type="ECO:0000313" key="2">
    <source>
        <dbReference type="EMBL" id="MBE1582691.1"/>
    </source>
</evidence>
<dbReference type="RefSeq" id="WP_192783927.1">
    <property type="nucleotide sequence ID" value="NZ_JADBEK010000001.1"/>
</dbReference>
<accession>A0ABR9LPX4</accession>
<dbReference type="Proteomes" id="UP000633509">
    <property type="component" value="Unassembled WGS sequence"/>
</dbReference>
<evidence type="ECO:0000256" key="1">
    <source>
        <dbReference type="SAM" id="MobiDB-lite"/>
    </source>
</evidence>
<dbReference type="SUPFAM" id="SSF81891">
    <property type="entry name" value="Poly A polymerase C-terminal region-like"/>
    <property type="match status" value="1"/>
</dbReference>
<protein>
    <recommendedName>
        <fullName evidence="4">CCA tRNA nucleotidyltransferase</fullName>
    </recommendedName>
</protein>
<reference evidence="2 3" key="1">
    <citation type="submission" date="2020-10" db="EMBL/GenBank/DDBJ databases">
        <title>Sequencing the genomes of 1000 actinobacteria strains.</title>
        <authorList>
            <person name="Klenk H.-P."/>
        </authorList>
    </citation>
    <scope>NUCLEOTIDE SEQUENCE [LARGE SCALE GENOMIC DNA]</scope>
    <source>
        <strain evidence="2 3">DSM 43173</strain>
    </source>
</reference>
<dbReference type="EMBL" id="JADBEK010000001">
    <property type="protein sequence ID" value="MBE1582691.1"/>
    <property type="molecule type" value="Genomic_DNA"/>
</dbReference>
<organism evidence="2 3">
    <name type="scientific">Nonomuraea angiospora</name>
    <dbReference type="NCBI Taxonomy" id="46172"/>
    <lineage>
        <taxon>Bacteria</taxon>
        <taxon>Bacillati</taxon>
        <taxon>Actinomycetota</taxon>
        <taxon>Actinomycetes</taxon>
        <taxon>Streptosporangiales</taxon>
        <taxon>Streptosporangiaceae</taxon>
        <taxon>Nonomuraea</taxon>
    </lineage>
</organism>
<comment type="caution">
    <text evidence="2">The sequence shown here is derived from an EMBL/GenBank/DDBJ whole genome shotgun (WGS) entry which is preliminary data.</text>
</comment>
<name>A0ABR9LPX4_9ACTN</name>
<feature type="region of interest" description="Disordered" evidence="1">
    <location>
        <begin position="1"/>
        <end position="44"/>
    </location>
</feature>
<feature type="compositionally biased region" description="Basic and acidic residues" evidence="1">
    <location>
        <begin position="26"/>
        <end position="44"/>
    </location>
</feature>
<evidence type="ECO:0000313" key="3">
    <source>
        <dbReference type="Proteomes" id="UP000633509"/>
    </source>
</evidence>
<evidence type="ECO:0008006" key="4">
    <source>
        <dbReference type="Google" id="ProtNLM"/>
    </source>
</evidence>
<keyword evidence="3" id="KW-1185">Reference proteome</keyword>